<dbReference type="Gene3D" id="3.40.50.300">
    <property type="entry name" value="P-loop containing nucleotide triphosphate hydrolases"/>
    <property type="match status" value="1"/>
</dbReference>
<evidence type="ECO:0000313" key="5">
    <source>
        <dbReference type="EMBL" id="KAK3951360.1"/>
    </source>
</evidence>
<sequence>MVYDRGITVLHEPTNIDVDIVFVHGFTGHPKSTWTLDAAKVKKRAKTNIGKPGGAIFWPHDLLPTTVSAARILTYGYDTKIRHFLQGSISRNTVHDHAWDLLCGLEAQRRSSQEVTRPLVFVAHSLGGVVVSDALKQASRCQDTHPHHHALFLSTISVMFFGTPHRGADPRSGFHRVLSASAIGIGVNVNKHIMDTLLPTLGRPTDVDEFKVLAWEAKWTVYSFQEETGVGLLFGKKVVEDNSSYLGPPVAETVQHISDNHMDMCRFHGLDDPNYIKVAAAFQRILAANDRRDLRIRLPRSPSDGFLGTSSQGRPPSIHSKATASPFEQPSAPLQISVDEALPNDADLTPSKEPFLDQSLLSAGQPLSACGQERIIDPMGTLPRTIPASRMKSAALPSASDTERKMDPRPEDQPQIDLELKEKMVDSLGFPELGARMHDIINEIQLQPDHMQTRQWFLAAPEYTNWARGNEGLCDSGFLWIKGKPGTGKSTLMKYLHSIHSRQANCTVISFFFNARGAELEKSTLGCYRTLLFLLLDSRKDLWKAMDHIDKTGRSYIASNGWNIGLLTETLRKAVELVAKQQPVECWIDALDECQDSEVQQMVSFFEDLDEVMLCKGLSFRVCFASRRYPNVVAKKAIQIVLEDQPGHKNDIAKYIGARLRLGDSIHQPEIQHKLLTKSSGIFLWVVLVIPILNREYARGKISALRKRLDEIPSSLDALFHSILTRDREDMQELFRCLQLILCSIRPLEPLELYAAIQPGANPYHSGYPEVVDPRISARVTTREDKTSTDDLRHYVDSVSKGLAEVNGAFRPTVQFIHESVKDFLSGKGGRSDLLSEMEGFHFGRPGDIHESLKEVCLDHILATYSVIFPDDSSKSLDLSANHSPNVVERNYPFLPYAVMNVLRHADQAHCRDISQDVFLREFPIHKWTCLYKALGNVTDKESLVEPSETLPSMLYLLAQFNAHHLLRDHPELRQQFKLRCGDWGYPWLVSIKTHLSGSPALRHLVNTAVENPCSHLTSQEVTALLEGMNSRIYWDYIPPESDAAVAGYLAAFGHGPLLESFLVQVGSRHCECQGNPRSFDTEPHVCPTKVKNILNSPLEFGRTVIFWARTSEALKVLLAYGADPNVQDEKGRTVVHTALGTCKRTQDRLKAICAVQQVKLKLPCSTCPAAATLENSMSHITGRMDRLSQPLAPRFNINIKNGRGETALLGAVRYGDATVQLLLDAFPDVDTHQLDNKGRSPLSYAMSRLGSKTIKLLLDHCPESDVQHLNRPDNQGCTVVSYASTRRGDDVLRLLLRKFPHIDVDTPDKNGWTPLRWTVEGRTRQVFEDLPSSRSALPRCKCMKVLLRTGRVNPFHADLDGLSPFVRAKQRINERRLKSEGKRKLIMDLLLEMIKTAENKEVMSKFQFGDEDLGGIEEEIAEARKMMDEWILWLPVQNLGYDRRRYQ</sequence>
<dbReference type="InterPro" id="IPR029058">
    <property type="entry name" value="AB_hydrolase_fold"/>
</dbReference>
<protein>
    <recommendedName>
        <fullName evidence="7">NACHT domain-containing protein</fullName>
    </recommendedName>
</protein>
<evidence type="ECO:0000259" key="4">
    <source>
        <dbReference type="Pfam" id="PF24883"/>
    </source>
</evidence>
<dbReference type="InterPro" id="IPR056884">
    <property type="entry name" value="NPHP3-like_N"/>
</dbReference>
<dbReference type="PANTHER" id="PTHR10039:SF5">
    <property type="entry name" value="NACHT DOMAIN-CONTAINING PROTEIN"/>
    <property type="match status" value="1"/>
</dbReference>
<accession>A0AAN6NT48</accession>
<feature type="region of interest" description="Disordered" evidence="2">
    <location>
        <begin position="391"/>
        <end position="412"/>
    </location>
</feature>
<feature type="compositionally biased region" description="Polar residues" evidence="2">
    <location>
        <begin position="308"/>
        <end position="328"/>
    </location>
</feature>
<dbReference type="SUPFAM" id="SSF53474">
    <property type="entry name" value="alpha/beta-Hydrolases"/>
    <property type="match status" value="1"/>
</dbReference>
<dbReference type="Gene3D" id="3.40.50.1820">
    <property type="entry name" value="alpha/beta hydrolase"/>
    <property type="match status" value="1"/>
</dbReference>
<dbReference type="InterPro" id="IPR027417">
    <property type="entry name" value="P-loop_NTPase"/>
</dbReference>
<dbReference type="Pfam" id="PF12796">
    <property type="entry name" value="Ank_2"/>
    <property type="match status" value="1"/>
</dbReference>
<dbReference type="EMBL" id="MU859150">
    <property type="protein sequence ID" value="KAK3951360.1"/>
    <property type="molecule type" value="Genomic_DNA"/>
</dbReference>
<feature type="domain" description="AB hydrolase-1" evidence="3">
    <location>
        <begin position="20"/>
        <end position="299"/>
    </location>
</feature>
<reference evidence="5" key="1">
    <citation type="journal article" date="2023" name="Mol. Phylogenet. Evol.">
        <title>Genome-scale phylogeny and comparative genomics of the fungal order Sordariales.</title>
        <authorList>
            <person name="Hensen N."/>
            <person name="Bonometti L."/>
            <person name="Westerberg I."/>
            <person name="Brannstrom I.O."/>
            <person name="Guillou S."/>
            <person name="Cros-Aarteil S."/>
            <person name="Calhoun S."/>
            <person name="Haridas S."/>
            <person name="Kuo A."/>
            <person name="Mondo S."/>
            <person name="Pangilinan J."/>
            <person name="Riley R."/>
            <person name="LaButti K."/>
            <person name="Andreopoulos B."/>
            <person name="Lipzen A."/>
            <person name="Chen C."/>
            <person name="Yan M."/>
            <person name="Daum C."/>
            <person name="Ng V."/>
            <person name="Clum A."/>
            <person name="Steindorff A."/>
            <person name="Ohm R.A."/>
            <person name="Martin F."/>
            <person name="Silar P."/>
            <person name="Natvig D.O."/>
            <person name="Lalanne C."/>
            <person name="Gautier V."/>
            <person name="Ament-Velasquez S.L."/>
            <person name="Kruys A."/>
            <person name="Hutchinson M.I."/>
            <person name="Powell A.J."/>
            <person name="Barry K."/>
            <person name="Miller A.N."/>
            <person name="Grigoriev I.V."/>
            <person name="Debuchy R."/>
            <person name="Gladieux P."/>
            <person name="Hiltunen Thoren M."/>
            <person name="Johannesson H."/>
        </authorList>
    </citation>
    <scope>NUCLEOTIDE SEQUENCE</scope>
    <source>
        <strain evidence="5">CBS 626.80</strain>
    </source>
</reference>
<evidence type="ECO:0000256" key="2">
    <source>
        <dbReference type="SAM" id="MobiDB-lite"/>
    </source>
</evidence>
<keyword evidence="6" id="KW-1185">Reference proteome</keyword>
<dbReference type="InterPro" id="IPR036770">
    <property type="entry name" value="Ankyrin_rpt-contain_sf"/>
</dbReference>
<gene>
    <name evidence="5" type="ORF">QBC32DRAFT_392810</name>
</gene>
<proteinExistence type="predicted"/>
<evidence type="ECO:0000259" key="3">
    <source>
        <dbReference type="Pfam" id="PF12697"/>
    </source>
</evidence>
<dbReference type="InterPro" id="IPR000073">
    <property type="entry name" value="AB_hydrolase_1"/>
</dbReference>
<reference evidence="5" key="2">
    <citation type="submission" date="2023-06" db="EMBL/GenBank/DDBJ databases">
        <authorList>
            <consortium name="Lawrence Berkeley National Laboratory"/>
            <person name="Mondo S.J."/>
            <person name="Hensen N."/>
            <person name="Bonometti L."/>
            <person name="Westerberg I."/>
            <person name="Brannstrom I.O."/>
            <person name="Guillou S."/>
            <person name="Cros-Aarteil S."/>
            <person name="Calhoun S."/>
            <person name="Haridas S."/>
            <person name="Kuo A."/>
            <person name="Pangilinan J."/>
            <person name="Riley R."/>
            <person name="Labutti K."/>
            <person name="Andreopoulos B."/>
            <person name="Lipzen A."/>
            <person name="Chen C."/>
            <person name="Yanf M."/>
            <person name="Daum C."/>
            <person name="Ng V."/>
            <person name="Clum A."/>
            <person name="Steindorff A."/>
            <person name="Ohm R."/>
            <person name="Martin F."/>
            <person name="Silar P."/>
            <person name="Natvig D."/>
            <person name="Lalanne C."/>
            <person name="Gautier V."/>
            <person name="Ament-Velasquez S.L."/>
            <person name="Kruys A."/>
            <person name="Hutchinson M.I."/>
            <person name="Powell A.J."/>
            <person name="Barry K."/>
            <person name="Miller A.N."/>
            <person name="Grigoriev I.V."/>
            <person name="Debuchy R."/>
            <person name="Gladieux P."/>
            <person name="Thoren M.H."/>
            <person name="Johannesson H."/>
        </authorList>
    </citation>
    <scope>NUCLEOTIDE SEQUENCE</scope>
    <source>
        <strain evidence="5">CBS 626.80</strain>
    </source>
</reference>
<dbReference type="Pfam" id="PF12697">
    <property type="entry name" value="Abhydrolase_6"/>
    <property type="match status" value="1"/>
</dbReference>
<dbReference type="SUPFAM" id="SSF48403">
    <property type="entry name" value="Ankyrin repeat"/>
    <property type="match status" value="1"/>
</dbReference>
<dbReference type="Gene3D" id="1.25.40.20">
    <property type="entry name" value="Ankyrin repeat-containing domain"/>
    <property type="match status" value="2"/>
</dbReference>
<feature type="domain" description="Nephrocystin 3-like N-terminal" evidence="4">
    <location>
        <begin position="453"/>
        <end position="627"/>
    </location>
</feature>
<evidence type="ECO:0000256" key="1">
    <source>
        <dbReference type="ARBA" id="ARBA00022737"/>
    </source>
</evidence>
<comment type="caution">
    <text evidence="5">The sequence shown here is derived from an EMBL/GenBank/DDBJ whole genome shotgun (WGS) entry which is preliminary data.</text>
</comment>
<dbReference type="SMART" id="SM00248">
    <property type="entry name" value="ANK"/>
    <property type="match status" value="5"/>
</dbReference>
<organism evidence="5 6">
    <name type="scientific">Pseudoneurospora amorphoporcata</name>
    <dbReference type="NCBI Taxonomy" id="241081"/>
    <lineage>
        <taxon>Eukaryota</taxon>
        <taxon>Fungi</taxon>
        <taxon>Dikarya</taxon>
        <taxon>Ascomycota</taxon>
        <taxon>Pezizomycotina</taxon>
        <taxon>Sordariomycetes</taxon>
        <taxon>Sordariomycetidae</taxon>
        <taxon>Sordariales</taxon>
        <taxon>Sordariaceae</taxon>
        <taxon>Pseudoneurospora</taxon>
    </lineage>
</organism>
<dbReference type="Proteomes" id="UP001303222">
    <property type="component" value="Unassembled WGS sequence"/>
</dbReference>
<feature type="compositionally biased region" description="Basic and acidic residues" evidence="2">
    <location>
        <begin position="401"/>
        <end position="412"/>
    </location>
</feature>
<dbReference type="InterPro" id="IPR002110">
    <property type="entry name" value="Ankyrin_rpt"/>
</dbReference>
<name>A0AAN6NT48_9PEZI</name>
<dbReference type="Pfam" id="PF24883">
    <property type="entry name" value="NPHP3_N"/>
    <property type="match status" value="1"/>
</dbReference>
<feature type="region of interest" description="Disordered" evidence="2">
    <location>
        <begin position="298"/>
        <end position="328"/>
    </location>
</feature>
<evidence type="ECO:0000313" key="6">
    <source>
        <dbReference type="Proteomes" id="UP001303222"/>
    </source>
</evidence>
<evidence type="ECO:0008006" key="7">
    <source>
        <dbReference type="Google" id="ProtNLM"/>
    </source>
</evidence>
<keyword evidence="1" id="KW-0677">Repeat</keyword>
<dbReference type="SUPFAM" id="SSF52540">
    <property type="entry name" value="P-loop containing nucleoside triphosphate hydrolases"/>
    <property type="match status" value="1"/>
</dbReference>
<dbReference type="PANTHER" id="PTHR10039">
    <property type="entry name" value="AMELOGENIN"/>
    <property type="match status" value="1"/>
</dbReference>